<reference evidence="1" key="1">
    <citation type="submission" date="2022-07" db="EMBL/GenBank/DDBJ databases">
        <title>Taxonomy of Aspergillus series Nigri: significant species reduction supported by multi-species coalescent approaches.</title>
        <authorList>
            <person name="Bian C."/>
            <person name="Kusuya Y."/>
            <person name="Sklenar F."/>
            <person name="D'hooge E."/>
            <person name="Yaguchi T."/>
            <person name="Takahashi H."/>
            <person name="Hubka V."/>
        </authorList>
    </citation>
    <scope>NUCLEOTIDE SEQUENCE</scope>
    <source>
        <strain evidence="1">CBS 733.88</strain>
    </source>
</reference>
<accession>A0A9W6DRM5</accession>
<proteinExistence type="predicted"/>
<evidence type="ECO:0000313" key="2">
    <source>
        <dbReference type="Proteomes" id="UP001143548"/>
    </source>
</evidence>
<name>A0A9W6DRM5_9EURO</name>
<gene>
    <name evidence="1" type="ORF">AbraCBS73388_000660</name>
</gene>
<dbReference type="Proteomes" id="UP001143548">
    <property type="component" value="Unassembled WGS sequence"/>
</dbReference>
<sequence length="264" mass="30345">MPRSKAVTSKLAVQERLPDLNVSDTRTKSSALHQIHYIGPLFQWPYFCTDVETEFLNHPWGNNRHHLYRRPLGEASPHSLLKEHCLVGNEIGVQGRWNTHVGEVMSAIFHEQQFDLTFADFVCAGEDYSKNPDLALISATPNTLVVGELKTPWIKHHNLSKAARVDAKHRHVLGQIVEYMYDLEVKYGIMSTYDQTVFLRLYHDPTNGGWQVQYSPVIYHDTSYSQGNVTVRQCIWFLAQRAHADHTARNLPPKEQWITKKSSL</sequence>
<evidence type="ECO:0000313" key="1">
    <source>
        <dbReference type="EMBL" id="GKZ25205.1"/>
    </source>
</evidence>
<protein>
    <submittedName>
        <fullName evidence="1">Uncharacterized protein</fullName>
    </submittedName>
</protein>
<dbReference type="AlphaFoldDB" id="A0A9W6DRM5"/>
<dbReference type="EMBL" id="BROQ01000105">
    <property type="protein sequence ID" value="GKZ25205.1"/>
    <property type="molecule type" value="Genomic_DNA"/>
</dbReference>
<comment type="caution">
    <text evidence="1">The sequence shown here is derived from an EMBL/GenBank/DDBJ whole genome shotgun (WGS) entry which is preliminary data.</text>
</comment>
<organism evidence="1 2">
    <name type="scientific">Aspergillus brasiliensis</name>
    <dbReference type="NCBI Taxonomy" id="319629"/>
    <lineage>
        <taxon>Eukaryota</taxon>
        <taxon>Fungi</taxon>
        <taxon>Dikarya</taxon>
        <taxon>Ascomycota</taxon>
        <taxon>Pezizomycotina</taxon>
        <taxon>Eurotiomycetes</taxon>
        <taxon>Eurotiomycetidae</taxon>
        <taxon>Eurotiales</taxon>
        <taxon>Aspergillaceae</taxon>
        <taxon>Aspergillus</taxon>
        <taxon>Aspergillus subgen. Circumdati</taxon>
    </lineage>
</organism>